<dbReference type="Proteomes" id="UP000463857">
    <property type="component" value="Chromosome"/>
</dbReference>
<dbReference type="OrthoDB" id="3747638at2"/>
<accession>A0A7L4YMR0</accession>
<dbReference type="GO" id="GO:0006352">
    <property type="term" value="P:DNA-templated transcription initiation"/>
    <property type="evidence" value="ECO:0007669"/>
    <property type="project" value="InterPro"/>
</dbReference>
<evidence type="ECO:0000256" key="2">
    <source>
        <dbReference type="ARBA" id="ARBA00023015"/>
    </source>
</evidence>
<evidence type="ECO:0000256" key="4">
    <source>
        <dbReference type="ARBA" id="ARBA00023125"/>
    </source>
</evidence>
<evidence type="ECO:0000256" key="3">
    <source>
        <dbReference type="ARBA" id="ARBA00023082"/>
    </source>
</evidence>
<dbReference type="PANTHER" id="PTHR43133">
    <property type="entry name" value="RNA POLYMERASE ECF-TYPE SIGMA FACTO"/>
    <property type="match status" value="1"/>
</dbReference>
<evidence type="ECO:0000259" key="6">
    <source>
        <dbReference type="Pfam" id="PF08281"/>
    </source>
</evidence>
<dbReference type="SUPFAM" id="SSF88659">
    <property type="entry name" value="Sigma3 and sigma4 domains of RNA polymerase sigma factors"/>
    <property type="match status" value="1"/>
</dbReference>
<dbReference type="GO" id="GO:0016987">
    <property type="term" value="F:sigma factor activity"/>
    <property type="evidence" value="ECO:0007669"/>
    <property type="project" value="UniProtKB-KW"/>
</dbReference>
<evidence type="ECO:0000256" key="1">
    <source>
        <dbReference type="ARBA" id="ARBA00010641"/>
    </source>
</evidence>
<dbReference type="KEGG" id="eke:EK0264_07440"/>
<keyword evidence="4" id="KW-0238">DNA-binding</keyword>
<dbReference type="InterPro" id="IPR013249">
    <property type="entry name" value="RNA_pol_sigma70_r4_t2"/>
</dbReference>
<dbReference type="InterPro" id="IPR039425">
    <property type="entry name" value="RNA_pol_sigma-70-like"/>
</dbReference>
<dbReference type="InterPro" id="IPR013324">
    <property type="entry name" value="RNA_pol_sigma_r3/r4-like"/>
</dbReference>
<protein>
    <submittedName>
        <fullName evidence="7">Sigma-70 family RNA polymerase sigma factor</fullName>
    </submittedName>
</protein>
<keyword evidence="3" id="KW-0731">Sigma factor</keyword>
<dbReference type="PANTHER" id="PTHR43133:SF52">
    <property type="entry name" value="ECF RNA POLYMERASE SIGMA FACTOR SIGL"/>
    <property type="match status" value="1"/>
</dbReference>
<keyword evidence="5" id="KW-0804">Transcription</keyword>
<feature type="domain" description="RNA polymerase sigma factor 70 region 4 type 2" evidence="6">
    <location>
        <begin position="115"/>
        <end position="160"/>
    </location>
</feature>
<gene>
    <name evidence="7" type="ORF">EK0264_07440</name>
</gene>
<dbReference type="GO" id="GO:0003677">
    <property type="term" value="F:DNA binding"/>
    <property type="evidence" value="ECO:0007669"/>
    <property type="project" value="UniProtKB-KW"/>
</dbReference>
<keyword evidence="8" id="KW-1185">Reference proteome</keyword>
<name>A0A7L4YMR0_9ACTN</name>
<evidence type="ECO:0000313" key="8">
    <source>
        <dbReference type="Proteomes" id="UP000463857"/>
    </source>
</evidence>
<dbReference type="InterPro" id="IPR013325">
    <property type="entry name" value="RNA_pol_sigma_r2"/>
</dbReference>
<dbReference type="Gene3D" id="1.10.1740.10">
    <property type="match status" value="1"/>
</dbReference>
<reference evidence="7 8" key="1">
    <citation type="journal article" date="2018" name="Int. J. Syst. Evol. Microbiol.">
        <title>Epidermidibacterium keratini gen. nov., sp. nov., a member of the family Sporichthyaceae, isolated from keratin epidermis.</title>
        <authorList>
            <person name="Lee D.G."/>
            <person name="Trujillo M.E."/>
            <person name="Kang S."/>
            <person name="Nam J.J."/>
            <person name="Kim Y.J."/>
        </authorList>
    </citation>
    <scope>NUCLEOTIDE SEQUENCE [LARGE SCALE GENOMIC DNA]</scope>
    <source>
        <strain evidence="7 8">EPI-7</strain>
    </source>
</reference>
<dbReference type="InterPro" id="IPR036388">
    <property type="entry name" value="WH-like_DNA-bd_sf"/>
</dbReference>
<dbReference type="SUPFAM" id="SSF88946">
    <property type="entry name" value="Sigma2 domain of RNA polymerase sigma factors"/>
    <property type="match status" value="1"/>
</dbReference>
<dbReference type="InParanoid" id="A0A7L4YMR0"/>
<dbReference type="InterPro" id="IPR014284">
    <property type="entry name" value="RNA_pol_sigma-70_dom"/>
</dbReference>
<sequence>MSISEANREAAFRALFTDVYADALRFAQRRADRDVAEEAVADAWLVVWRRFSEAPHTPEARRAWVFGVVRGCLLNARRGSQRRTALAVRLAQSPPDDSLPADAALLRLDIARRWPELSAEHQETLSLAIFEQLTAGEAARVLGITATTYRARLSRARRALRALLSDDSLPHLYPVTETS</sequence>
<dbReference type="Gene3D" id="1.10.10.10">
    <property type="entry name" value="Winged helix-like DNA-binding domain superfamily/Winged helix DNA-binding domain"/>
    <property type="match status" value="1"/>
</dbReference>
<evidence type="ECO:0000313" key="7">
    <source>
        <dbReference type="EMBL" id="QHC00124.1"/>
    </source>
</evidence>
<comment type="similarity">
    <text evidence="1">Belongs to the sigma-70 factor family. ECF subfamily.</text>
</comment>
<organism evidence="7 8">
    <name type="scientific">Epidermidibacterium keratini</name>
    <dbReference type="NCBI Taxonomy" id="1891644"/>
    <lineage>
        <taxon>Bacteria</taxon>
        <taxon>Bacillati</taxon>
        <taxon>Actinomycetota</taxon>
        <taxon>Actinomycetes</taxon>
        <taxon>Sporichthyales</taxon>
        <taxon>Sporichthyaceae</taxon>
        <taxon>Epidermidibacterium</taxon>
    </lineage>
</organism>
<keyword evidence="2" id="KW-0805">Transcription regulation</keyword>
<evidence type="ECO:0000256" key="5">
    <source>
        <dbReference type="ARBA" id="ARBA00023163"/>
    </source>
</evidence>
<dbReference type="EMBL" id="CP047156">
    <property type="protein sequence ID" value="QHC00124.1"/>
    <property type="molecule type" value="Genomic_DNA"/>
</dbReference>
<dbReference type="NCBIfam" id="TIGR02937">
    <property type="entry name" value="sigma70-ECF"/>
    <property type="match status" value="1"/>
</dbReference>
<dbReference type="AlphaFoldDB" id="A0A7L4YMR0"/>
<dbReference type="Pfam" id="PF08281">
    <property type="entry name" value="Sigma70_r4_2"/>
    <property type="match status" value="1"/>
</dbReference>
<proteinExistence type="inferred from homology"/>